<proteinExistence type="predicted"/>
<accession>A0AAJ6BK65</accession>
<evidence type="ECO:0000313" key="2">
    <source>
        <dbReference type="EMBL" id="WEK38674.1"/>
    </source>
</evidence>
<sequence>MNTPSATANKQTGATISTPIQSIALNEAGTAPEWIELIPAGFDVQGRDGRAWINPDPQGVVTATAADTHPLPLDWEHATENRAPQGLDAPAAGWIEETAVRDGGAIWGRVDWTLRGRTMVEAREYRFISPVFAYDKVTGVIRRLVSAALTNTPNLLLTALNRQSDDHGTDQPNREQENPLSIAQRLATVLGLAANATDDQIVTAVTEAKAANRSVDLSSYAPRADLDAAVNRANTAEAALKAKTDEDHAKAIDAALAAAQDAGKIIPASVDDYRAMCTAEGGLDRFNNLVKTMPVIAGAAESRASNKAESANTGSDLTDEERAVCRALGQDEATFKSNQKKAN</sequence>
<evidence type="ECO:0000313" key="3">
    <source>
        <dbReference type="Proteomes" id="UP001213664"/>
    </source>
</evidence>
<dbReference type="GO" id="GO:0006508">
    <property type="term" value="P:proteolysis"/>
    <property type="evidence" value="ECO:0007669"/>
    <property type="project" value="UniProtKB-KW"/>
</dbReference>
<dbReference type="Pfam" id="PF10123">
    <property type="entry name" value="Mu-like_Pro"/>
    <property type="match status" value="1"/>
</dbReference>
<dbReference type="PIRSF" id="PIRSF016624">
    <property type="entry name" value="Mu_prophg_I"/>
    <property type="match status" value="1"/>
</dbReference>
<keyword evidence="2" id="KW-0645">Protease</keyword>
<dbReference type="Proteomes" id="UP001213664">
    <property type="component" value="Chromosome"/>
</dbReference>
<dbReference type="GO" id="GO:0008233">
    <property type="term" value="F:peptidase activity"/>
    <property type="evidence" value="ECO:0007669"/>
    <property type="project" value="UniProtKB-KW"/>
</dbReference>
<feature type="compositionally biased region" description="Polar residues" evidence="1">
    <location>
        <begin position="303"/>
        <end position="316"/>
    </location>
</feature>
<keyword evidence="2" id="KW-0378">Hydrolase</keyword>
<reference evidence="2" key="1">
    <citation type="submission" date="2023-03" db="EMBL/GenBank/DDBJ databases">
        <title>Andean soil-derived lignocellulolytic bacterial consortium as a source of novel taxa and putative plastic-active enzymes.</title>
        <authorList>
            <person name="Diaz-Garcia L."/>
            <person name="Chuvochina M."/>
            <person name="Feuerriegel G."/>
            <person name="Bunk B."/>
            <person name="Sproer C."/>
            <person name="Streit W.R."/>
            <person name="Rodriguez L.M."/>
            <person name="Overmann J."/>
            <person name="Jimenez D.J."/>
        </authorList>
    </citation>
    <scope>NUCLEOTIDE SEQUENCE</scope>
    <source>
        <strain evidence="2">MAG 833</strain>
    </source>
</reference>
<dbReference type="InterPro" id="IPR012106">
    <property type="entry name" value="Phage_Mu_Gp1"/>
</dbReference>
<gene>
    <name evidence="2" type="ORF">P0Y50_08920</name>
</gene>
<name>A0AAJ6BK65_9CAUL</name>
<evidence type="ECO:0000256" key="1">
    <source>
        <dbReference type="SAM" id="MobiDB-lite"/>
    </source>
</evidence>
<dbReference type="EMBL" id="CP119326">
    <property type="protein sequence ID" value="WEK38674.1"/>
    <property type="molecule type" value="Genomic_DNA"/>
</dbReference>
<feature type="region of interest" description="Disordered" evidence="1">
    <location>
        <begin position="301"/>
        <end position="322"/>
    </location>
</feature>
<dbReference type="AlphaFoldDB" id="A0AAJ6BK65"/>
<protein>
    <submittedName>
        <fullName evidence="2">Phage protease</fullName>
    </submittedName>
</protein>
<organism evidence="2 3">
    <name type="scientific">Candidatus Brevundimonas colombiensis</name>
    <dbReference type="NCBI Taxonomy" id="3121376"/>
    <lineage>
        <taxon>Bacteria</taxon>
        <taxon>Pseudomonadati</taxon>
        <taxon>Pseudomonadota</taxon>
        <taxon>Alphaproteobacteria</taxon>
        <taxon>Caulobacterales</taxon>
        <taxon>Caulobacteraceae</taxon>
        <taxon>Brevundimonas</taxon>
    </lineage>
</organism>